<dbReference type="Pfam" id="PF08818">
    <property type="entry name" value="DUF1801"/>
    <property type="match status" value="1"/>
</dbReference>
<dbReference type="EMBL" id="CP011853">
    <property type="protein sequence ID" value="ALG85110.1"/>
    <property type="molecule type" value="Genomic_DNA"/>
</dbReference>
<organism evidence="2 3">
    <name type="scientific">Gordonia phthalatica</name>
    <dbReference type="NCBI Taxonomy" id="1136941"/>
    <lineage>
        <taxon>Bacteria</taxon>
        <taxon>Bacillati</taxon>
        <taxon>Actinomycetota</taxon>
        <taxon>Actinomycetes</taxon>
        <taxon>Mycobacteriales</taxon>
        <taxon>Gordoniaceae</taxon>
        <taxon>Gordonia</taxon>
    </lineage>
</organism>
<dbReference type="AlphaFoldDB" id="A0A0N9NBZ0"/>
<protein>
    <recommendedName>
        <fullName evidence="1">YdhG-like domain-containing protein</fullName>
    </recommendedName>
</protein>
<reference evidence="2 3" key="2">
    <citation type="journal article" date="2017" name="Int. J. Syst. Evol. Microbiol.">
        <title>Gordonia phthalatica sp. nov., a di-n-butyl phthalate-degrading bacterium isolated from activated sludge.</title>
        <authorList>
            <person name="Jin D."/>
            <person name="Kong X."/>
            <person name="Jia M."/>
            <person name="Yu X."/>
            <person name="Wang X."/>
            <person name="Zhuang X."/>
            <person name="Deng Y."/>
            <person name="Bai Z."/>
        </authorList>
    </citation>
    <scope>NUCLEOTIDE SEQUENCE [LARGE SCALE GENOMIC DNA]</scope>
    <source>
        <strain evidence="2 3">QH-11</strain>
    </source>
</reference>
<evidence type="ECO:0000259" key="1">
    <source>
        <dbReference type="Pfam" id="PF08818"/>
    </source>
</evidence>
<proteinExistence type="predicted"/>
<dbReference type="PATRIC" id="fig|1136941.3.peg.2499"/>
<dbReference type="OrthoDB" id="5951444at2"/>
<dbReference type="SUPFAM" id="SSF159888">
    <property type="entry name" value="YdhG-like"/>
    <property type="match status" value="1"/>
</dbReference>
<keyword evidence="3" id="KW-1185">Reference proteome</keyword>
<gene>
    <name evidence="2" type="ORF">ACH46_12260</name>
</gene>
<dbReference type="KEGG" id="goq:ACH46_12260"/>
<reference evidence="3" key="1">
    <citation type="submission" date="2015-06" db="EMBL/GenBank/DDBJ databases">
        <title>Complete genome sequence and metabolic analysis of phthalate degradation pathway in Gordonia sp. QH-11.</title>
        <authorList>
            <person name="Jin D."/>
            <person name="Kong X."/>
            <person name="Bai Z."/>
        </authorList>
    </citation>
    <scope>NUCLEOTIDE SEQUENCE [LARGE SCALE GENOMIC DNA]</scope>
    <source>
        <strain evidence="3">QH-11</strain>
    </source>
</reference>
<feature type="domain" description="YdhG-like" evidence="1">
    <location>
        <begin position="24"/>
        <end position="124"/>
    </location>
</feature>
<evidence type="ECO:0000313" key="2">
    <source>
        <dbReference type="EMBL" id="ALG85110.1"/>
    </source>
</evidence>
<name>A0A0N9NBZ0_9ACTN</name>
<accession>A0A0N9NBZ0</accession>
<dbReference type="InterPro" id="IPR014922">
    <property type="entry name" value="YdhG-like"/>
</dbReference>
<dbReference type="RefSeq" id="WP_062393178.1">
    <property type="nucleotide sequence ID" value="NZ_CP011853.1"/>
</dbReference>
<dbReference type="Proteomes" id="UP000063789">
    <property type="component" value="Chromosome"/>
</dbReference>
<sequence length="133" mass="14617">MVKTKPSDDSVDDFLAGVIDDRRRTDALAAVEIMRAVTGAEPVLWGSMVGFGRQPYTTADGRSHETFAVGLAPRKQALTLYGLTYYGSNQDLLDRLGAHTTGKGCLYIRRLDDVDLDVLREMIARGWATNHTA</sequence>
<evidence type="ECO:0000313" key="3">
    <source>
        <dbReference type="Proteomes" id="UP000063789"/>
    </source>
</evidence>